<feature type="compositionally biased region" description="Basic and acidic residues" evidence="1">
    <location>
        <begin position="467"/>
        <end position="478"/>
    </location>
</feature>
<dbReference type="EMBL" id="WIGN01000051">
    <property type="protein sequence ID" value="KAF6813618.1"/>
    <property type="molecule type" value="Genomic_DNA"/>
</dbReference>
<dbReference type="AlphaFoldDB" id="A0A8H6MZ49"/>
<name>A0A8H6MZ49_9PEZI</name>
<feature type="compositionally biased region" description="Low complexity" evidence="1">
    <location>
        <begin position="324"/>
        <end position="334"/>
    </location>
</feature>
<feature type="compositionally biased region" description="Polar residues" evidence="1">
    <location>
        <begin position="298"/>
        <end position="317"/>
    </location>
</feature>
<feature type="compositionally biased region" description="Basic and acidic residues" evidence="1">
    <location>
        <begin position="229"/>
        <end position="239"/>
    </location>
</feature>
<evidence type="ECO:0000313" key="3">
    <source>
        <dbReference type="Proteomes" id="UP000652219"/>
    </source>
</evidence>
<feature type="region of interest" description="Disordered" evidence="1">
    <location>
        <begin position="400"/>
        <end position="480"/>
    </location>
</feature>
<accession>A0A8H6MZ49</accession>
<protein>
    <submittedName>
        <fullName evidence="2">Mucin</fullName>
    </submittedName>
</protein>
<comment type="caution">
    <text evidence="2">The sequence shown here is derived from an EMBL/GenBank/DDBJ whole genome shotgun (WGS) entry which is preliminary data.</text>
</comment>
<feature type="compositionally biased region" description="Polar residues" evidence="1">
    <location>
        <begin position="206"/>
        <end position="227"/>
    </location>
</feature>
<evidence type="ECO:0000256" key="1">
    <source>
        <dbReference type="SAM" id="MobiDB-lite"/>
    </source>
</evidence>
<feature type="region of interest" description="Disordered" evidence="1">
    <location>
        <begin position="1"/>
        <end position="29"/>
    </location>
</feature>
<feature type="region of interest" description="Disordered" evidence="1">
    <location>
        <begin position="295"/>
        <end position="341"/>
    </location>
</feature>
<feature type="compositionally biased region" description="Polar residues" evidence="1">
    <location>
        <begin position="445"/>
        <end position="457"/>
    </location>
</feature>
<proteinExistence type="predicted"/>
<sequence>MQCRSRLQHNTTRHDATRHSLPSSQVGGMAPGTPPAPLWLVPALRHCVPSLFLNSILARACVPIIPQYFSSLERLHFASLAPAPPATPDYINSFFDRPETQTSPNPQTLKQRRRARQAKLSSDNPAERFKRRNSRRSRVTSTSSSVYVRLPDKIKRRHLTTEEQLVSSTNRRHDIILDPADEAIYKVRRRASSLVIPDELWSPTLSVRPQTMESQPNQKQQPKTSPAPQEKKSKSAPKKRDSFYDSFRWLEEDDDLDLRLHLDDYHANLREELPTPSKQRRPSFRRHLSISKIPFGRTSLSMNRPGTTQAVVTSHPSSPLFGNAPSSPHAPSPGHGRRRSRALSLITPKHSPQDALGAFDPEAAHYQDPEARLKLRVYLASPQKFDEAIEFGFPSKEAMTPQAVREMKEPKTRRTKALPSDESDNVGTFLADDRSSIYSEDGSLDSDSPKTPQTVENATALRPPPVKSDRAYSPKPSHEYAPAETREMTLRMTLTRPDLRAHEEQIYGWQQKCCPPRKSQSNALRDELPAAFARDGTSKESIERQLAAMDQWNAQTSDRGVMKRFWNKVRRGPA</sequence>
<keyword evidence="3" id="KW-1185">Reference proteome</keyword>
<feature type="region of interest" description="Disordered" evidence="1">
    <location>
        <begin position="90"/>
        <end position="145"/>
    </location>
</feature>
<feature type="compositionally biased region" description="Polar residues" evidence="1">
    <location>
        <begin position="100"/>
        <end position="109"/>
    </location>
</feature>
<feature type="region of interest" description="Disordered" evidence="1">
    <location>
        <begin position="206"/>
        <end position="239"/>
    </location>
</feature>
<gene>
    <name evidence="2" type="ORF">CSOJ01_04502</name>
</gene>
<feature type="compositionally biased region" description="Basic residues" evidence="1">
    <location>
        <begin position="129"/>
        <end position="138"/>
    </location>
</feature>
<evidence type="ECO:0000313" key="2">
    <source>
        <dbReference type="EMBL" id="KAF6813618.1"/>
    </source>
</evidence>
<organism evidence="2 3">
    <name type="scientific">Colletotrichum sojae</name>
    <dbReference type="NCBI Taxonomy" id="2175907"/>
    <lineage>
        <taxon>Eukaryota</taxon>
        <taxon>Fungi</taxon>
        <taxon>Dikarya</taxon>
        <taxon>Ascomycota</taxon>
        <taxon>Pezizomycotina</taxon>
        <taxon>Sordariomycetes</taxon>
        <taxon>Hypocreomycetidae</taxon>
        <taxon>Glomerellales</taxon>
        <taxon>Glomerellaceae</taxon>
        <taxon>Colletotrichum</taxon>
        <taxon>Colletotrichum orchidearum species complex</taxon>
    </lineage>
</organism>
<dbReference type="Proteomes" id="UP000652219">
    <property type="component" value="Unassembled WGS sequence"/>
</dbReference>
<reference evidence="2 3" key="1">
    <citation type="journal article" date="2020" name="Phytopathology">
        <title>Genome Sequence Resources of Colletotrichum truncatum, C. plurivorum, C. musicola, and C. sojae: Four Species Pathogenic to Soybean (Glycine max).</title>
        <authorList>
            <person name="Rogerio F."/>
            <person name="Boufleur T.R."/>
            <person name="Ciampi-Guillardi M."/>
            <person name="Sukno S.A."/>
            <person name="Thon M.R."/>
            <person name="Massola Junior N.S."/>
            <person name="Baroncelli R."/>
        </authorList>
    </citation>
    <scope>NUCLEOTIDE SEQUENCE [LARGE SCALE GENOMIC DNA]</scope>
    <source>
        <strain evidence="2 3">LFN0009</strain>
    </source>
</reference>